<feature type="chain" id="PRO_5002983396" description="Lipoprotein" evidence="1">
    <location>
        <begin position="24"/>
        <end position="350"/>
    </location>
</feature>
<evidence type="ECO:0000313" key="3">
    <source>
        <dbReference type="Proteomes" id="UP000000628"/>
    </source>
</evidence>
<dbReference type="PROSITE" id="PS51257">
    <property type="entry name" value="PROKAR_LIPOPROTEIN"/>
    <property type="match status" value="1"/>
</dbReference>
<gene>
    <name evidence="2" type="ordered locus">Jden_1423</name>
</gene>
<evidence type="ECO:0008006" key="4">
    <source>
        <dbReference type="Google" id="ProtNLM"/>
    </source>
</evidence>
<keyword evidence="3" id="KW-1185">Reference proteome</keyword>
<evidence type="ECO:0000256" key="1">
    <source>
        <dbReference type="SAM" id="SignalP"/>
    </source>
</evidence>
<dbReference type="HOGENOM" id="CLU_052460_0_0_11"/>
<dbReference type="SUPFAM" id="SSF48239">
    <property type="entry name" value="Terpenoid cyclases/Protein prenyltransferases"/>
    <property type="match status" value="1"/>
</dbReference>
<dbReference type="InterPro" id="IPR008930">
    <property type="entry name" value="Terpenoid_cyclase/PrenylTrfase"/>
</dbReference>
<dbReference type="AlphaFoldDB" id="C7R4L8"/>
<organism evidence="2 3">
    <name type="scientific">Jonesia denitrificans (strain ATCC 14870 / DSM 20603 / BCRC 15368 / CIP 55.134 / JCM 11481 / NBRC 15587 / NCTC 10816 / Prevot 55134)</name>
    <name type="common">Listeria denitrificans</name>
    <dbReference type="NCBI Taxonomy" id="471856"/>
    <lineage>
        <taxon>Bacteria</taxon>
        <taxon>Bacillati</taxon>
        <taxon>Actinomycetota</taxon>
        <taxon>Actinomycetes</taxon>
        <taxon>Micrococcales</taxon>
        <taxon>Jonesiaceae</taxon>
        <taxon>Jonesia</taxon>
    </lineage>
</organism>
<dbReference type="eggNOG" id="COG1657">
    <property type="taxonomic scope" value="Bacteria"/>
</dbReference>
<dbReference type="CDD" id="cd00688">
    <property type="entry name" value="ISOPREN_C2_like"/>
    <property type="match status" value="1"/>
</dbReference>
<feature type="signal peptide" evidence="1">
    <location>
        <begin position="1"/>
        <end position="23"/>
    </location>
</feature>
<evidence type="ECO:0000313" key="2">
    <source>
        <dbReference type="EMBL" id="ACV09075.1"/>
    </source>
</evidence>
<reference evidence="2 3" key="1">
    <citation type="journal article" date="2009" name="Stand. Genomic Sci.">
        <title>Complete genome sequence of Jonesia denitrificans type strain (Prevot 55134).</title>
        <authorList>
            <person name="Pukall R."/>
            <person name="Gehrich-Schroter G."/>
            <person name="Lapidus A."/>
            <person name="Nolan M."/>
            <person name="Glavina Del Rio T."/>
            <person name="Lucas S."/>
            <person name="Chen F."/>
            <person name="Tice H."/>
            <person name="Pitluck S."/>
            <person name="Cheng J.F."/>
            <person name="Copeland A."/>
            <person name="Saunders E."/>
            <person name="Brettin T."/>
            <person name="Detter J.C."/>
            <person name="Bruce D."/>
            <person name="Goodwin L."/>
            <person name="Pati A."/>
            <person name="Ivanova N."/>
            <person name="Mavromatis K."/>
            <person name="Ovchinnikova G."/>
            <person name="Chen A."/>
            <person name="Palaniappan K."/>
            <person name="Land M."/>
            <person name="Hauser L."/>
            <person name="Chang Y.J."/>
            <person name="Jeffries C.D."/>
            <person name="Chain P."/>
            <person name="Goker M."/>
            <person name="Bristow J."/>
            <person name="Eisen J.A."/>
            <person name="Markowitz V."/>
            <person name="Hugenholtz P."/>
            <person name="Kyrpides N.C."/>
            <person name="Klenk H.P."/>
            <person name="Han C."/>
        </authorList>
    </citation>
    <scope>NUCLEOTIDE SEQUENCE [LARGE SCALE GENOMIC DNA]</scope>
    <source>
        <strain evidence="3">ATCC 14870 / DSM 20603 / BCRC 15368 / CIP 55.134 / JCM 11481 / NBRC 15587 / NCTC 10816 / Prevot 55134</strain>
    </source>
</reference>
<dbReference type="STRING" id="471856.Jden_1423"/>
<accession>C7R4L8</accession>
<name>C7R4L8_JONDD</name>
<keyword evidence="1" id="KW-0732">Signal</keyword>
<dbReference type="KEGG" id="jde:Jden_1423"/>
<dbReference type="RefSeq" id="WP_015771703.1">
    <property type="nucleotide sequence ID" value="NC_013174.1"/>
</dbReference>
<protein>
    <recommendedName>
        <fullName evidence="4">Lipoprotein</fullName>
    </recommendedName>
</protein>
<dbReference type="OrthoDB" id="4842970at2"/>
<proteinExistence type="predicted"/>
<dbReference type="Proteomes" id="UP000000628">
    <property type="component" value="Chromosome"/>
</dbReference>
<dbReference type="Gene3D" id="1.50.10.20">
    <property type="match status" value="2"/>
</dbReference>
<dbReference type="EMBL" id="CP001706">
    <property type="protein sequence ID" value="ACV09075.1"/>
    <property type="molecule type" value="Genomic_DNA"/>
</dbReference>
<sequence length="350" mass="36269">MRSQRRGLISAIALVAFVMTGCAAPQPAPQPTVEPSSILDEETLSAAGWLQQQISDSGIVHSEFEGASFPDYGLTLDVVMALTAVAAVQDLPVPADVVEAGEALATEENVVAYTTYDKDRYAGATAKLAAVLDLLGYNPSDVGGVDLMARLSDLQLSSGQFADHAQEDYTNTVTQSWGVMATAQYGGDVQAATDFLATQQCEDGGFSATFVDADGQCTSDPDSTAFAVSALVVAQQAVDGATVDNAVLQSAGDYLDSQANEETVGRSWNDAVTGEPNVNTTAVVTTALKDAGHDTFTASQAYLLSLLHNAPGGVFQVNGNDDARATAQGVLALSGLSFSDMFVTSEPEAS</sequence>